<sequence length="51" mass="5711">MVFSFSSCFLHFVSTVNFVPSLPQLVLVGCPPGSETDLYYILFSCCFHDSK</sequence>
<evidence type="ECO:0000313" key="5">
    <source>
        <dbReference type="EMBL" id="PUU78615.1"/>
    </source>
</evidence>
<reference evidence="2 6" key="1">
    <citation type="submission" date="2017-04" db="EMBL/GenBank/DDBJ databases">
        <title>Draft genome sequence of Tuber borchii Vittad., a whitish edible truffle.</title>
        <authorList>
            <consortium name="DOE Joint Genome Institute"/>
            <person name="Murat C."/>
            <person name="Kuo A."/>
            <person name="Barry K.W."/>
            <person name="Clum A."/>
            <person name="Dockter R.B."/>
            <person name="Fauchery L."/>
            <person name="Iotti M."/>
            <person name="Kohler A."/>
            <person name="Labutti K."/>
            <person name="Lindquist E.A."/>
            <person name="Lipzen A."/>
            <person name="Ohm R.A."/>
            <person name="Wang M."/>
            <person name="Grigoriev I.V."/>
            <person name="Zambonelli A."/>
            <person name="Martin F.M."/>
        </authorList>
    </citation>
    <scope>NUCLEOTIDE SEQUENCE [LARGE SCALE GENOMIC DNA]</scope>
    <source>
        <strain evidence="2 6">Tbo3840</strain>
    </source>
</reference>
<evidence type="ECO:0000256" key="1">
    <source>
        <dbReference type="SAM" id="SignalP"/>
    </source>
</evidence>
<proteinExistence type="predicted"/>
<dbReference type="Proteomes" id="UP000244722">
    <property type="component" value="Unassembled WGS sequence"/>
</dbReference>
<keyword evidence="6" id="KW-1185">Reference proteome</keyword>
<dbReference type="EMBL" id="NESQ01000626">
    <property type="protein sequence ID" value="PUU72238.1"/>
    <property type="molecule type" value="Genomic_DNA"/>
</dbReference>
<accession>A0A2T6Z9M5</accession>
<dbReference type="EMBL" id="NESQ01000114">
    <property type="protein sequence ID" value="PUU78615.1"/>
    <property type="molecule type" value="Genomic_DNA"/>
</dbReference>
<dbReference type="AlphaFoldDB" id="A0A2T6Z9M5"/>
<evidence type="ECO:0000313" key="3">
    <source>
        <dbReference type="EMBL" id="PUU72238.1"/>
    </source>
</evidence>
<dbReference type="EMBL" id="NESQ01000489">
    <property type="protein sequence ID" value="PUU72664.1"/>
    <property type="molecule type" value="Genomic_DNA"/>
</dbReference>
<feature type="chain" id="PRO_5036051254" evidence="1">
    <location>
        <begin position="16"/>
        <end position="51"/>
    </location>
</feature>
<comment type="caution">
    <text evidence="2">The sequence shown here is derived from an EMBL/GenBank/DDBJ whole genome shotgun (WGS) entry which is preliminary data.</text>
</comment>
<evidence type="ECO:0000313" key="2">
    <source>
        <dbReference type="EMBL" id="PUU72202.1"/>
    </source>
</evidence>
<gene>
    <name evidence="5" type="ORF">B9Z19DRAFT_1083739</name>
    <name evidence="4" type="ORF">B9Z19DRAFT_1096836</name>
    <name evidence="3" type="ORF">B9Z19DRAFT_1097734</name>
    <name evidence="2" type="ORF">B9Z19DRAFT_1097855</name>
</gene>
<organism evidence="2 6">
    <name type="scientific">Tuber borchii</name>
    <name type="common">White truffle</name>
    <dbReference type="NCBI Taxonomy" id="42251"/>
    <lineage>
        <taxon>Eukaryota</taxon>
        <taxon>Fungi</taxon>
        <taxon>Dikarya</taxon>
        <taxon>Ascomycota</taxon>
        <taxon>Pezizomycotina</taxon>
        <taxon>Pezizomycetes</taxon>
        <taxon>Pezizales</taxon>
        <taxon>Tuberaceae</taxon>
        <taxon>Tuber</taxon>
    </lineage>
</organism>
<feature type="signal peptide" evidence="1">
    <location>
        <begin position="1"/>
        <end position="15"/>
    </location>
</feature>
<protein>
    <submittedName>
        <fullName evidence="2">Uncharacterized protein</fullName>
    </submittedName>
</protein>
<evidence type="ECO:0000313" key="4">
    <source>
        <dbReference type="EMBL" id="PUU72664.1"/>
    </source>
</evidence>
<evidence type="ECO:0000313" key="6">
    <source>
        <dbReference type="Proteomes" id="UP000244722"/>
    </source>
</evidence>
<name>A0A2T6Z9M5_TUBBO</name>
<keyword evidence="1" id="KW-0732">Signal</keyword>
<dbReference type="EMBL" id="NESQ01000669">
    <property type="protein sequence ID" value="PUU72202.1"/>
    <property type="molecule type" value="Genomic_DNA"/>
</dbReference>